<dbReference type="InterPro" id="IPR000286">
    <property type="entry name" value="HDACs"/>
</dbReference>
<evidence type="ECO:0000259" key="11">
    <source>
        <dbReference type="Pfam" id="PF00850"/>
    </source>
</evidence>
<evidence type="ECO:0000313" key="13">
    <source>
        <dbReference type="Proteomes" id="UP001141327"/>
    </source>
</evidence>
<evidence type="ECO:0000256" key="5">
    <source>
        <dbReference type="ARBA" id="ARBA00022723"/>
    </source>
</evidence>
<dbReference type="InterPro" id="IPR024079">
    <property type="entry name" value="MetalloPept_cat_dom_sf"/>
</dbReference>
<dbReference type="InterPro" id="IPR012962">
    <property type="entry name" value="Pept_M54_archaemetzincn"/>
</dbReference>
<keyword evidence="6" id="KW-0378">Hydrolase</keyword>
<dbReference type="PRINTS" id="PR01270">
    <property type="entry name" value="HDASUPER"/>
</dbReference>
<dbReference type="InterPro" id="IPR037138">
    <property type="entry name" value="His_deacetylse_dom_sf"/>
</dbReference>
<evidence type="ECO:0000256" key="7">
    <source>
        <dbReference type="ARBA" id="ARBA00022833"/>
    </source>
</evidence>
<dbReference type="Pfam" id="PF07998">
    <property type="entry name" value="Peptidase_M54"/>
    <property type="match status" value="1"/>
</dbReference>
<dbReference type="Gene3D" id="3.40.800.20">
    <property type="entry name" value="Histone deacetylase domain"/>
    <property type="match status" value="1"/>
</dbReference>
<keyword evidence="7" id="KW-0862">Zinc</keyword>
<dbReference type="InterPro" id="IPR023801">
    <property type="entry name" value="His_deacetylse_dom"/>
</dbReference>
<dbReference type="PANTHER" id="PTHR10625">
    <property type="entry name" value="HISTONE DEACETYLASE HDAC1-RELATED"/>
    <property type="match status" value="1"/>
</dbReference>
<evidence type="ECO:0000256" key="3">
    <source>
        <dbReference type="ARBA" id="ARBA00012111"/>
    </source>
</evidence>
<feature type="compositionally biased region" description="Pro residues" evidence="10">
    <location>
        <begin position="836"/>
        <end position="851"/>
    </location>
</feature>
<dbReference type="SUPFAM" id="SSF52768">
    <property type="entry name" value="Arginase/deacetylase"/>
    <property type="match status" value="1"/>
</dbReference>
<feature type="domain" description="Histone deacetylase" evidence="11">
    <location>
        <begin position="24"/>
        <end position="313"/>
    </location>
</feature>
<dbReference type="PRINTS" id="PR01271">
    <property type="entry name" value="HISDACETLASE"/>
</dbReference>
<keyword evidence="5" id="KW-0479">Metal-binding</keyword>
<evidence type="ECO:0000256" key="6">
    <source>
        <dbReference type="ARBA" id="ARBA00022801"/>
    </source>
</evidence>
<keyword evidence="13" id="KW-1185">Reference proteome</keyword>
<dbReference type="Proteomes" id="UP001141327">
    <property type="component" value="Unassembled WGS sequence"/>
</dbReference>
<accession>A0ABQ8URG7</accession>
<keyword evidence="9" id="KW-0482">Metalloprotease</keyword>
<comment type="caution">
    <text evidence="12">The sequence shown here is derived from an EMBL/GenBank/DDBJ whole genome shotgun (WGS) entry which is preliminary data.</text>
</comment>
<comment type="cofactor">
    <cofactor evidence="1">
        <name>Zn(2+)</name>
        <dbReference type="ChEBI" id="CHEBI:29105"/>
    </cofactor>
</comment>
<evidence type="ECO:0000256" key="10">
    <source>
        <dbReference type="SAM" id="MobiDB-lite"/>
    </source>
</evidence>
<dbReference type="Pfam" id="PF00850">
    <property type="entry name" value="Hist_deacetyl"/>
    <property type="match status" value="1"/>
</dbReference>
<evidence type="ECO:0000256" key="4">
    <source>
        <dbReference type="ARBA" id="ARBA00022670"/>
    </source>
</evidence>
<sequence>MSGRERVVYYYDPDFGNYSYGPGHSMKPHRVRMTHNLLLNYDLYKKMEIYRPPLAAPGEMKSFHADAYVDFLQHVTPDNAHEFRDHLLRFNVGEDCPVFDGVFRYCQLSAGGSVAGAVKLNTGQADVAINWMGGLHHAKKTEASGFCYINDIVLGILELLKHHPRVLYIDIDVHHGDGVEEAFYTTDRVMTVSFHKYGEFFPGTGNIKDLGAGFGKYYAVNFPLKDGIDDSSYTRVFQPVIRKVMEVYRPSAVVMQCGADSLSGDRLGCFNLSLKGHGACVEFVKSFHLPTLVLGGGGYTIRNVARCWAYETSLLLNTPISDDLPYNDYFQYYGPHFRLHITPQPVDNLNTPEMLEKNLNRLLDNLGRIQGAPSVSMDNIPPDTEVYAALEEDEPNPDQRLSLAERDAHVTHPLEFYDDDDEGHDLRPDASRQANFRPIGASDKGPVSPLLALTSFFRFRGGACSPYDEAAGTHGSCESQRGREWRGVVALFFTKWPNMKKRIAQGDDLHLPGSTFMPPKFVPPSPEKKIQALGSLDDVPPDFRPLFNLEDFAPVENPGPSDWLREHRERGQTYQQFQTEGGSSPFNRCQTISIQPFVSGGRQGDRDFPEDVAWVLPPLKQYCEAFFQLPVRVQPAVDLETSGFVNRRAPFPPHQRQWQTGPFLEWLSHRQRDRIREGVLCEVAVLLEDLYPDPEWNFVFGQASLLDGVGVYSFFRYLPEWNGGPPGLHDPAARALFFTRCCKVMTHELGHIFGMHHCIHCRCLMNGSNHLGEFDGRPLGLCPVDLHKLGHALRLVRPGAARGLIGVDFPGRERALAAALQAGGCPPRTPMSRGPWPGPPGPKPSAQRPPR</sequence>
<feature type="region of interest" description="Disordered" evidence="10">
    <location>
        <begin position="822"/>
        <end position="851"/>
    </location>
</feature>
<dbReference type="EMBL" id="JAPMOS010000011">
    <property type="protein sequence ID" value="KAJ4460666.1"/>
    <property type="molecule type" value="Genomic_DNA"/>
</dbReference>
<dbReference type="Gene3D" id="3.40.390.10">
    <property type="entry name" value="Collagenase (Catalytic Domain)"/>
    <property type="match status" value="1"/>
</dbReference>
<dbReference type="EC" id="3.5.1.98" evidence="3"/>
<keyword evidence="8" id="KW-0156">Chromatin regulator</keyword>
<organism evidence="12 13">
    <name type="scientific">Paratrimastix pyriformis</name>
    <dbReference type="NCBI Taxonomy" id="342808"/>
    <lineage>
        <taxon>Eukaryota</taxon>
        <taxon>Metamonada</taxon>
        <taxon>Preaxostyla</taxon>
        <taxon>Paratrimastigidae</taxon>
        <taxon>Paratrimastix</taxon>
    </lineage>
</organism>
<evidence type="ECO:0000256" key="9">
    <source>
        <dbReference type="ARBA" id="ARBA00023049"/>
    </source>
</evidence>
<comment type="similarity">
    <text evidence="2">Belongs to the histone deacetylase family. HD type 1 subfamily.</text>
</comment>
<dbReference type="InterPro" id="IPR023696">
    <property type="entry name" value="Ureohydrolase_dom_sf"/>
</dbReference>
<name>A0ABQ8URG7_9EUKA</name>
<dbReference type="InterPro" id="IPR003084">
    <property type="entry name" value="HDAC_I/II"/>
</dbReference>
<evidence type="ECO:0000256" key="2">
    <source>
        <dbReference type="ARBA" id="ARBA00006457"/>
    </source>
</evidence>
<evidence type="ECO:0000256" key="8">
    <source>
        <dbReference type="ARBA" id="ARBA00022853"/>
    </source>
</evidence>
<dbReference type="SUPFAM" id="SSF55486">
    <property type="entry name" value="Metalloproteases ('zincins'), catalytic domain"/>
    <property type="match status" value="1"/>
</dbReference>
<dbReference type="CDD" id="cd11375">
    <property type="entry name" value="Peptidase_M54"/>
    <property type="match status" value="1"/>
</dbReference>
<reference evidence="12" key="1">
    <citation type="journal article" date="2022" name="bioRxiv">
        <title>Genomics of Preaxostyla Flagellates Illuminates Evolutionary Transitions and the Path Towards Mitochondrial Loss.</title>
        <authorList>
            <person name="Novak L.V.F."/>
            <person name="Treitli S.C."/>
            <person name="Pyrih J."/>
            <person name="Halakuc P."/>
            <person name="Pipaliya S.V."/>
            <person name="Vacek V."/>
            <person name="Brzon O."/>
            <person name="Soukal P."/>
            <person name="Eme L."/>
            <person name="Dacks J.B."/>
            <person name="Karnkowska A."/>
            <person name="Elias M."/>
            <person name="Hampl V."/>
        </authorList>
    </citation>
    <scope>NUCLEOTIDE SEQUENCE</scope>
    <source>
        <strain evidence="12">RCP-MX</strain>
    </source>
</reference>
<keyword evidence="4" id="KW-0645">Protease</keyword>
<evidence type="ECO:0000313" key="12">
    <source>
        <dbReference type="EMBL" id="KAJ4460666.1"/>
    </source>
</evidence>
<proteinExistence type="inferred from homology"/>
<protein>
    <recommendedName>
        <fullName evidence="3">histone deacetylase</fullName>
        <ecNumber evidence="3">3.5.1.98</ecNumber>
    </recommendedName>
</protein>
<dbReference type="PANTHER" id="PTHR10625:SF10">
    <property type="entry name" value="HISTONE DEACETYLASE HDAC1"/>
    <property type="match status" value="1"/>
</dbReference>
<gene>
    <name evidence="12" type="ORF">PAPYR_2884</name>
</gene>
<evidence type="ECO:0000256" key="1">
    <source>
        <dbReference type="ARBA" id="ARBA00001947"/>
    </source>
</evidence>